<organism evidence="1 2">
    <name type="scientific">Candidatus Contendobacter odensis Run_B_J11</name>
    <dbReference type="NCBI Taxonomy" id="1400861"/>
    <lineage>
        <taxon>Bacteria</taxon>
        <taxon>Pseudomonadati</taxon>
        <taxon>Pseudomonadota</taxon>
        <taxon>Gammaproteobacteria</taxon>
        <taxon>Candidatus Competibacteraceae</taxon>
        <taxon>Candidatus Contendibacter</taxon>
    </lineage>
</organism>
<dbReference type="Proteomes" id="UP000019184">
    <property type="component" value="Unassembled WGS sequence"/>
</dbReference>
<gene>
    <name evidence="1" type="ORF">BN874_1860003</name>
</gene>
<name>A0A7U7J3V7_9GAMM</name>
<dbReference type="EMBL" id="CBTK010000097">
    <property type="protein sequence ID" value="CDH44739.1"/>
    <property type="molecule type" value="Genomic_DNA"/>
</dbReference>
<keyword evidence="2" id="KW-1185">Reference proteome</keyword>
<evidence type="ECO:0000313" key="2">
    <source>
        <dbReference type="Proteomes" id="UP000019184"/>
    </source>
</evidence>
<comment type="caution">
    <text evidence="1">The sequence shown here is derived from an EMBL/GenBank/DDBJ whole genome shotgun (WGS) entry which is preliminary data.</text>
</comment>
<accession>A0A7U7J3V7</accession>
<proteinExistence type="predicted"/>
<dbReference type="AlphaFoldDB" id="A0A7U7J3V7"/>
<sequence>MQRTFKLKPSSYFIVDGPLSRLFSIGAIHKKQQPCRKIAWIVEWMETGKTSTGST</sequence>
<reference evidence="1 2" key="1">
    <citation type="journal article" date="2014" name="ISME J.">
        <title>Candidatus Competibacter-lineage genomes retrieved from metagenomes reveal functional metabolic diversity.</title>
        <authorList>
            <person name="McIlroy S.J."/>
            <person name="Albertsen M."/>
            <person name="Andresen E.K."/>
            <person name="Saunders A.M."/>
            <person name="Kristiansen R."/>
            <person name="Stokholm-Bjerregaard M."/>
            <person name="Nielsen K.L."/>
            <person name="Nielsen P.H."/>
        </authorList>
    </citation>
    <scope>NUCLEOTIDE SEQUENCE [LARGE SCALE GENOMIC DNA]</scope>
    <source>
        <strain evidence="1 2">Run_B_J11</strain>
    </source>
</reference>
<evidence type="ECO:0000313" key="1">
    <source>
        <dbReference type="EMBL" id="CDH44739.1"/>
    </source>
</evidence>
<protein>
    <submittedName>
        <fullName evidence="1">Uncharacterized protein</fullName>
    </submittedName>
</protein>